<name>A0A423T2C1_PENVA</name>
<sequence>MPVPAARNLPSPTDPQSFFHYPPSAPDKPSPSPVAAPLEKAKGHDDVSVTTLPPSPIVHPYTSCPSPIFQLEFPHDLECLTPSPDPSRSATPDGFRHFLQVSLSRSPSPSLPFPPPPASRSPSPSNLGLPSPGDVHGRDSAWSPWSWAIKQPPPAADCQSPPSYAHSQGTSTSTSCRASTLSPDTSLSTSTSASNNTSSNPYRSENYTSSYHTCTSSSASQALEPPHFSCGSASSNPPSSRSASTDPAVPAPKPARPTSISLKPSVTLGHPKPSSDSCSIPVSPTAAAATADSGRVEVLTGRDLLLGRWFGCGRTAGMIGMLFSAVGNCMRTVEPAQRNLIDEPELVHEAREDMSPGSPPSQRSGGVAREKQVSRAPRPEPDGALQEREAWGRNRDEDICIIEEYCDVEEELPQHPTHSVPGVHLPHDNPRHGTNNKNNNNSKIINNNNASTKLGKFASAVKGSASRRPLVLLIGESLRTARANKRSRSSSGRC</sequence>
<organism evidence="2 3">
    <name type="scientific">Penaeus vannamei</name>
    <name type="common">Whiteleg shrimp</name>
    <name type="synonym">Litopenaeus vannamei</name>
    <dbReference type="NCBI Taxonomy" id="6689"/>
    <lineage>
        <taxon>Eukaryota</taxon>
        <taxon>Metazoa</taxon>
        <taxon>Ecdysozoa</taxon>
        <taxon>Arthropoda</taxon>
        <taxon>Crustacea</taxon>
        <taxon>Multicrustacea</taxon>
        <taxon>Malacostraca</taxon>
        <taxon>Eumalacostraca</taxon>
        <taxon>Eucarida</taxon>
        <taxon>Decapoda</taxon>
        <taxon>Dendrobranchiata</taxon>
        <taxon>Penaeoidea</taxon>
        <taxon>Penaeidae</taxon>
        <taxon>Penaeus</taxon>
    </lineage>
</organism>
<dbReference type="AlphaFoldDB" id="A0A423T2C1"/>
<accession>A0A423T2C1</accession>
<reference evidence="2 3" key="1">
    <citation type="submission" date="2018-04" db="EMBL/GenBank/DDBJ databases">
        <authorList>
            <person name="Zhang X."/>
            <person name="Yuan J."/>
            <person name="Li F."/>
            <person name="Xiang J."/>
        </authorList>
    </citation>
    <scope>NUCLEOTIDE SEQUENCE [LARGE SCALE GENOMIC DNA]</scope>
    <source>
        <tissue evidence="2">Muscle</tissue>
    </source>
</reference>
<evidence type="ECO:0000313" key="2">
    <source>
        <dbReference type="EMBL" id="ROT70606.1"/>
    </source>
</evidence>
<proteinExistence type="predicted"/>
<feature type="compositionally biased region" description="Low complexity" evidence="1">
    <location>
        <begin position="178"/>
        <end position="201"/>
    </location>
</feature>
<evidence type="ECO:0000313" key="3">
    <source>
        <dbReference type="Proteomes" id="UP000283509"/>
    </source>
</evidence>
<feature type="compositionally biased region" description="Low complexity" evidence="1">
    <location>
        <begin position="229"/>
        <end position="244"/>
    </location>
</feature>
<feature type="region of interest" description="Disordered" evidence="1">
    <location>
        <begin position="1"/>
        <end position="56"/>
    </location>
</feature>
<feature type="compositionally biased region" description="Pro residues" evidence="1">
    <location>
        <begin position="109"/>
        <end position="119"/>
    </location>
</feature>
<feature type="region of interest" description="Disordered" evidence="1">
    <location>
        <begin position="427"/>
        <end position="448"/>
    </location>
</feature>
<feature type="compositionally biased region" description="Low complexity" evidence="1">
    <location>
        <begin position="435"/>
        <end position="448"/>
    </location>
</feature>
<feature type="region of interest" description="Disordered" evidence="1">
    <location>
        <begin position="350"/>
        <end position="390"/>
    </location>
</feature>
<feature type="compositionally biased region" description="Basic and acidic residues" evidence="1">
    <location>
        <begin position="368"/>
        <end position="390"/>
    </location>
</feature>
<reference evidence="2 3" key="2">
    <citation type="submission" date="2019-01" db="EMBL/GenBank/DDBJ databases">
        <title>The decoding of complex shrimp genome reveals the adaptation for benthos swimmer, frequently molting mechanism and breeding impact on genome.</title>
        <authorList>
            <person name="Sun Y."/>
            <person name="Gao Y."/>
            <person name="Yu Y."/>
        </authorList>
    </citation>
    <scope>NUCLEOTIDE SEQUENCE [LARGE SCALE GENOMIC DNA]</scope>
    <source>
        <tissue evidence="2">Muscle</tissue>
    </source>
</reference>
<feature type="compositionally biased region" description="Low complexity" evidence="1">
    <location>
        <begin position="120"/>
        <end position="133"/>
    </location>
</feature>
<comment type="caution">
    <text evidence="2">The sequence shown here is derived from an EMBL/GenBank/DDBJ whole genome shotgun (WGS) entry which is preliminary data.</text>
</comment>
<feature type="compositionally biased region" description="Pro residues" evidence="1">
    <location>
        <begin position="23"/>
        <end position="34"/>
    </location>
</feature>
<evidence type="ECO:0000256" key="1">
    <source>
        <dbReference type="SAM" id="MobiDB-lite"/>
    </source>
</evidence>
<gene>
    <name evidence="2" type="ORF">C7M84_011105</name>
</gene>
<dbReference type="OrthoDB" id="6372580at2759"/>
<protein>
    <submittedName>
        <fullName evidence="2">Uncharacterized protein</fullName>
    </submittedName>
</protein>
<keyword evidence="3" id="KW-1185">Reference proteome</keyword>
<feature type="region of interest" description="Disordered" evidence="1">
    <location>
        <begin position="80"/>
        <end position="207"/>
    </location>
</feature>
<dbReference type="Proteomes" id="UP000283509">
    <property type="component" value="Unassembled WGS sequence"/>
</dbReference>
<feature type="compositionally biased region" description="Polar residues" evidence="1">
    <location>
        <begin position="160"/>
        <end position="177"/>
    </location>
</feature>
<feature type="region of interest" description="Disordered" evidence="1">
    <location>
        <begin position="225"/>
        <end position="282"/>
    </location>
</feature>
<dbReference type="EMBL" id="QCYY01002407">
    <property type="protein sequence ID" value="ROT70606.1"/>
    <property type="molecule type" value="Genomic_DNA"/>
</dbReference>